<sequence length="285" mass="31150">MPPIELECIVKFGGSSITKKDEFETINADAWSFAIEIIRKVEGKCIIVHGAGSFGHFQAKEFGVSDGFDTESSCEDKAYVRKGFAVTKLSVTKLNHRLVSALVEAGISAVSVSPCSGWRTEDKSKVTSSDLETITGLLENGFLPVLHGDCVLDKTRGCTILSGDTVIEVLASHFKPKRVVFLTDVDGIYTLPPSHEDATLIPEIYFREDGEIMTAVTTDTKSHDVTGGLKIKLQTAWNILNESKGTIPVFVCNICSKAAEYSCCHGYLYEENGTALLLYRNQDHT</sequence>
<evidence type="ECO:0000256" key="2">
    <source>
        <dbReference type="ARBA" id="ARBA00012908"/>
    </source>
</evidence>
<comment type="similarity">
    <text evidence="1">Belongs to the isopentenyl phosphate kinase family.</text>
</comment>
<dbReference type="InterPro" id="IPR001048">
    <property type="entry name" value="Asp/Glu/Uridylate_kinase"/>
</dbReference>
<dbReference type="PROSITE" id="PS00324">
    <property type="entry name" value="ASPARTOKINASE"/>
    <property type="match status" value="1"/>
</dbReference>
<protein>
    <recommendedName>
        <fullName evidence="3">Isopentenyl phosphate kinase</fullName>
        <ecNumber evidence="2">2.7.4.26</ecNumber>
    </recommendedName>
</protein>
<dbReference type="PRINTS" id="PR00474">
    <property type="entry name" value="GLU5KINASE"/>
</dbReference>
<dbReference type="Gene3D" id="3.40.1160.10">
    <property type="entry name" value="Acetylglutamate kinase-like"/>
    <property type="match status" value="1"/>
</dbReference>
<evidence type="ECO:0000256" key="5">
    <source>
        <dbReference type="ARBA" id="ARBA00022741"/>
    </source>
</evidence>
<dbReference type="EMBL" id="MRZV01000468">
    <property type="protein sequence ID" value="PIK49383.1"/>
    <property type="molecule type" value="Genomic_DNA"/>
</dbReference>
<keyword evidence="14" id="KW-1185">Reference proteome</keyword>
<dbReference type="InterPro" id="IPR036393">
    <property type="entry name" value="AceGlu_kinase-like_sf"/>
</dbReference>
<feature type="binding site" evidence="10">
    <location>
        <position position="232"/>
    </location>
    <ligand>
        <name>ATP</name>
        <dbReference type="ChEBI" id="CHEBI:30616"/>
    </ligand>
</feature>
<dbReference type="CDD" id="cd04241">
    <property type="entry name" value="AAK_FomA-like"/>
    <property type="match status" value="1"/>
</dbReference>
<feature type="binding site" evidence="10">
    <location>
        <position position="163"/>
    </location>
    <ligand>
        <name>substrate</name>
    </ligand>
</feature>
<dbReference type="InterPro" id="IPR001057">
    <property type="entry name" value="Glu/AcGlu_kinase"/>
</dbReference>
<keyword evidence="5 10" id="KW-0547">Nucleotide-binding</keyword>
<proteinExistence type="inferred from homology"/>
<keyword evidence="6" id="KW-0418">Kinase</keyword>
<dbReference type="Pfam" id="PF00696">
    <property type="entry name" value="AA_kinase"/>
    <property type="match status" value="1"/>
</dbReference>
<evidence type="ECO:0000259" key="12">
    <source>
        <dbReference type="Pfam" id="PF00696"/>
    </source>
</evidence>
<evidence type="ECO:0000313" key="14">
    <source>
        <dbReference type="Proteomes" id="UP000230750"/>
    </source>
</evidence>
<evidence type="ECO:0000256" key="7">
    <source>
        <dbReference type="ARBA" id="ARBA00022840"/>
    </source>
</evidence>
<dbReference type="GO" id="GO:0102043">
    <property type="term" value="F:isopentenyl phosphate kinase activity"/>
    <property type="evidence" value="ECO:0007669"/>
    <property type="project" value="UniProtKB-EC"/>
</dbReference>
<evidence type="ECO:0000256" key="3">
    <source>
        <dbReference type="ARBA" id="ARBA00017267"/>
    </source>
</evidence>
<gene>
    <name evidence="13" type="ORF">BSL78_13726</name>
</gene>
<evidence type="ECO:0000256" key="8">
    <source>
        <dbReference type="ARBA" id="ARBA00023229"/>
    </source>
</evidence>
<evidence type="ECO:0000256" key="4">
    <source>
        <dbReference type="ARBA" id="ARBA00022679"/>
    </source>
</evidence>
<comment type="caution">
    <text evidence="13">The sequence shown here is derived from an EMBL/GenBank/DDBJ whole genome shotgun (WGS) entry which is preliminary data.</text>
</comment>
<dbReference type="PANTHER" id="PTHR43654:SF1">
    <property type="entry name" value="ISOPENTENYL PHOSPHATE KINASE"/>
    <property type="match status" value="1"/>
</dbReference>
<dbReference type="InterPro" id="IPR018042">
    <property type="entry name" value="Aspartate_kinase_CS"/>
</dbReference>
<feature type="domain" description="Aspartate/glutamate/uridylate kinase" evidence="12">
    <location>
        <begin position="8"/>
        <end position="253"/>
    </location>
</feature>
<dbReference type="PIRSF" id="PIRSF016496">
    <property type="entry name" value="Kin_FomA"/>
    <property type="match status" value="1"/>
</dbReference>
<keyword evidence="7 10" id="KW-0067">ATP-binding</keyword>
<dbReference type="PANTHER" id="PTHR43654">
    <property type="entry name" value="GLUTAMATE 5-KINASE"/>
    <property type="match status" value="1"/>
</dbReference>
<evidence type="ECO:0000256" key="9">
    <source>
        <dbReference type="ARBA" id="ARBA00049063"/>
    </source>
</evidence>
<accession>A0A2G8KN02</accession>
<keyword evidence="4" id="KW-0808">Transferase</keyword>
<evidence type="ECO:0000256" key="6">
    <source>
        <dbReference type="ARBA" id="ARBA00022777"/>
    </source>
</evidence>
<dbReference type="SUPFAM" id="SSF53633">
    <property type="entry name" value="Carbamate kinase-like"/>
    <property type="match status" value="1"/>
</dbReference>
<dbReference type="GO" id="GO:0005524">
    <property type="term" value="F:ATP binding"/>
    <property type="evidence" value="ECO:0007669"/>
    <property type="project" value="UniProtKB-KW"/>
</dbReference>
<dbReference type="GO" id="GO:0016114">
    <property type="term" value="P:terpenoid biosynthetic process"/>
    <property type="evidence" value="ECO:0007669"/>
    <property type="project" value="TreeGrafter"/>
</dbReference>
<reference evidence="13 14" key="1">
    <citation type="journal article" date="2017" name="PLoS Biol.">
        <title>The sea cucumber genome provides insights into morphological evolution and visceral regeneration.</title>
        <authorList>
            <person name="Zhang X."/>
            <person name="Sun L."/>
            <person name="Yuan J."/>
            <person name="Sun Y."/>
            <person name="Gao Y."/>
            <person name="Zhang L."/>
            <person name="Li S."/>
            <person name="Dai H."/>
            <person name="Hamel J.F."/>
            <person name="Liu C."/>
            <person name="Yu Y."/>
            <person name="Liu S."/>
            <person name="Lin W."/>
            <person name="Guo K."/>
            <person name="Jin S."/>
            <person name="Xu P."/>
            <person name="Storey K.B."/>
            <person name="Huan P."/>
            <person name="Zhang T."/>
            <person name="Zhou Y."/>
            <person name="Zhang J."/>
            <person name="Lin C."/>
            <person name="Li X."/>
            <person name="Xing L."/>
            <person name="Huo D."/>
            <person name="Sun M."/>
            <person name="Wang L."/>
            <person name="Mercier A."/>
            <person name="Li F."/>
            <person name="Yang H."/>
            <person name="Xiang J."/>
        </authorList>
    </citation>
    <scope>NUCLEOTIDE SEQUENCE [LARGE SCALE GENOMIC DNA]</scope>
    <source>
        <strain evidence="13">Shaxun</strain>
        <tissue evidence="13">Muscle</tissue>
    </source>
</reference>
<feature type="binding site" evidence="10">
    <location>
        <position position="51"/>
    </location>
    <ligand>
        <name>substrate</name>
    </ligand>
</feature>
<feature type="binding site" evidence="10">
    <location>
        <position position="228"/>
    </location>
    <ligand>
        <name>ATP</name>
        <dbReference type="ChEBI" id="CHEBI:30616"/>
    </ligand>
</feature>
<dbReference type="EC" id="2.7.4.26" evidence="2"/>
<dbReference type="GO" id="GO:0005829">
    <property type="term" value="C:cytosol"/>
    <property type="evidence" value="ECO:0007669"/>
    <property type="project" value="TreeGrafter"/>
</dbReference>
<evidence type="ECO:0000313" key="13">
    <source>
        <dbReference type="EMBL" id="PIK49383.1"/>
    </source>
</evidence>
<evidence type="ECO:0000256" key="1">
    <source>
        <dbReference type="ARBA" id="ARBA00010540"/>
    </source>
</evidence>
<feature type="binding site" evidence="10">
    <location>
        <position position="56"/>
    </location>
    <ligand>
        <name>substrate</name>
    </ligand>
</feature>
<feature type="binding site" evidence="10">
    <location>
        <position position="52"/>
    </location>
    <ligand>
        <name>ATP</name>
        <dbReference type="ChEBI" id="CHEBI:30616"/>
    </ligand>
</feature>
<organism evidence="13 14">
    <name type="scientific">Stichopus japonicus</name>
    <name type="common">Sea cucumber</name>
    <dbReference type="NCBI Taxonomy" id="307972"/>
    <lineage>
        <taxon>Eukaryota</taxon>
        <taxon>Metazoa</taxon>
        <taxon>Echinodermata</taxon>
        <taxon>Eleutherozoa</taxon>
        <taxon>Echinozoa</taxon>
        <taxon>Holothuroidea</taxon>
        <taxon>Aspidochirotacea</taxon>
        <taxon>Aspidochirotida</taxon>
        <taxon>Stichopodidae</taxon>
        <taxon>Apostichopus</taxon>
    </lineage>
</organism>
<keyword evidence="8" id="KW-0414">Isoprene biosynthesis</keyword>
<evidence type="ECO:0000256" key="10">
    <source>
        <dbReference type="PIRSR" id="PIRSR016496-1"/>
    </source>
</evidence>
<comment type="catalytic activity">
    <reaction evidence="9">
        <text>isopentenyl phosphate + ATP = isopentenyl diphosphate + ADP</text>
        <dbReference type="Rhea" id="RHEA:33963"/>
        <dbReference type="ChEBI" id="CHEBI:30616"/>
        <dbReference type="ChEBI" id="CHEBI:65078"/>
        <dbReference type="ChEBI" id="CHEBI:128769"/>
        <dbReference type="ChEBI" id="CHEBI:456216"/>
        <dbReference type="EC" id="2.7.4.26"/>
    </reaction>
</comment>
<dbReference type="GO" id="GO:0008652">
    <property type="term" value="P:amino acid biosynthetic process"/>
    <property type="evidence" value="ECO:0007669"/>
    <property type="project" value="InterPro"/>
</dbReference>
<dbReference type="NCBIfam" id="NF040647">
    <property type="entry name" value="IPPK_Arch"/>
    <property type="match status" value="1"/>
</dbReference>
<dbReference type="FunFam" id="3.40.1160.10:FF:000051">
    <property type="entry name" value="Isopentenyl phosphate kinase"/>
    <property type="match status" value="1"/>
</dbReference>
<feature type="binding site" evidence="10">
    <location>
        <begin position="11"/>
        <end position="15"/>
    </location>
    <ligand>
        <name>ATP</name>
        <dbReference type="ChEBI" id="CHEBI:30616"/>
    </ligand>
</feature>
<dbReference type="OrthoDB" id="1934954at2759"/>
<evidence type="ECO:0000256" key="11">
    <source>
        <dbReference type="PIRSR" id="PIRSR016496-2"/>
    </source>
</evidence>
<name>A0A2G8KN02_STIJA</name>
<feature type="binding site" evidence="10">
    <location>
        <position position="184"/>
    </location>
    <ligand>
        <name>ATP</name>
        <dbReference type="ChEBI" id="CHEBI:30616"/>
    </ligand>
</feature>
<dbReference type="STRING" id="307972.A0A2G8KN02"/>
<dbReference type="AlphaFoldDB" id="A0A2G8KN02"/>
<dbReference type="Proteomes" id="UP000230750">
    <property type="component" value="Unassembled WGS sequence"/>
</dbReference>
<dbReference type="GO" id="GO:0004072">
    <property type="term" value="F:aspartate kinase activity"/>
    <property type="evidence" value="ECO:0007669"/>
    <property type="project" value="InterPro"/>
</dbReference>
<dbReference type="InterPro" id="IPR024192">
    <property type="entry name" value="Fosfomycin_R_FomA-type"/>
</dbReference>
<feature type="site" description="Transition state stabilizer" evidence="11">
    <location>
        <position position="20"/>
    </location>
</feature>